<keyword evidence="1" id="KW-0472">Membrane</keyword>
<comment type="caution">
    <text evidence="2">The sequence shown here is derived from an EMBL/GenBank/DDBJ whole genome shotgun (WGS) entry which is preliminary data.</text>
</comment>
<dbReference type="AlphaFoldDB" id="A0A8J7H292"/>
<evidence type="ECO:0000313" key="3">
    <source>
        <dbReference type="Proteomes" id="UP000623269"/>
    </source>
</evidence>
<sequence length="135" mass="15477">MKPWKGKIKIIIRKLLWLFIFGLVYLSTGYIVALFISHQFGYTLQDVMSYVGIFLFFLGILLSMKGNPSGSNINGMGMSNEKAISYQNLEVTRLEREINPYHKDYYKNNVVRFAFGKLTFIIGGVMIMAFSLLVL</sequence>
<dbReference type="Proteomes" id="UP000623269">
    <property type="component" value="Unassembled WGS sequence"/>
</dbReference>
<evidence type="ECO:0000313" key="2">
    <source>
        <dbReference type="EMBL" id="MBH1940832.1"/>
    </source>
</evidence>
<feature type="transmembrane region" description="Helical" evidence="1">
    <location>
        <begin position="15"/>
        <end position="35"/>
    </location>
</feature>
<evidence type="ECO:0000256" key="1">
    <source>
        <dbReference type="SAM" id="Phobius"/>
    </source>
</evidence>
<organism evidence="2 3">
    <name type="scientific">Mobilitalea sibirica</name>
    <dbReference type="NCBI Taxonomy" id="1462919"/>
    <lineage>
        <taxon>Bacteria</taxon>
        <taxon>Bacillati</taxon>
        <taxon>Bacillota</taxon>
        <taxon>Clostridia</taxon>
        <taxon>Lachnospirales</taxon>
        <taxon>Lachnospiraceae</taxon>
        <taxon>Mobilitalea</taxon>
    </lineage>
</organism>
<dbReference type="EMBL" id="JAEAGR010000006">
    <property type="protein sequence ID" value="MBH1940832.1"/>
    <property type="molecule type" value="Genomic_DNA"/>
</dbReference>
<feature type="transmembrane region" description="Helical" evidence="1">
    <location>
        <begin position="47"/>
        <end position="64"/>
    </location>
</feature>
<keyword evidence="1" id="KW-1133">Transmembrane helix</keyword>
<keyword evidence="3" id="KW-1185">Reference proteome</keyword>
<reference evidence="2" key="1">
    <citation type="submission" date="2020-12" db="EMBL/GenBank/DDBJ databases">
        <title>M. sibirica DSM 26468T genome.</title>
        <authorList>
            <person name="Thieme N."/>
            <person name="Rettenmaier R."/>
            <person name="Zverlov V."/>
            <person name="Liebl W."/>
        </authorList>
    </citation>
    <scope>NUCLEOTIDE SEQUENCE</scope>
    <source>
        <strain evidence="2">DSM 26468</strain>
    </source>
</reference>
<evidence type="ECO:0008006" key="4">
    <source>
        <dbReference type="Google" id="ProtNLM"/>
    </source>
</evidence>
<dbReference type="RefSeq" id="WP_197661051.1">
    <property type="nucleotide sequence ID" value="NZ_JAEAGR010000006.1"/>
</dbReference>
<accession>A0A8J7H292</accession>
<protein>
    <recommendedName>
        <fullName evidence="4">DUF3899 domain-containing protein</fullName>
    </recommendedName>
</protein>
<keyword evidence="1" id="KW-0812">Transmembrane</keyword>
<gene>
    <name evidence="2" type="ORF">I5677_08020</name>
</gene>
<proteinExistence type="predicted"/>
<feature type="transmembrane region" description="Helical" evidence="1">
    <location>
        <begin position="113"/>
        <end position="134"/>
    </location>
</feature>
<name>A0A8J7H292_9FIRM</name>